<dbReference type="Proteomes" id="UP001652394">
    <property type="component" value="Unassembled WGS sequence"/>
</dbReference>
<keyword evidence="2" id="KW-1185">Reference proteome</keyword>
<sequence>MIQDTLREDMIELYKKTFDYKFQKKTYESDINELKDTYAHVLRAAAAACEGTDEELAEAASFVPEYVAGELAAITSKRKREVAALDYNMNMVSYFVPLMGEAPSLRAKEMTQKMVEIWNEKMPEFKIGHSTVAGIQGGFKKGIFCYITTAVCQSLGKADDCYELTTLREYRDTYLLGTPEGKTLVNEYYDIAPTIVKRIDKEQTAKEIYSNIWKNYINPCIHLIECDKKEECKELYTDMVRTLETKYLYS</sequence>
<comment type="caution">
    <text evidence="1">The sequence shown here is derived from an EMBL/GenBank/DDBJ whole genome shotgun (WGS) entry which is preliminary data.</text>
</comment>
<dbReference type="NCBIfam" id="NF041770">
    <property type="entry name" value="CFI_box_CTERM"/>
    <property type="match status" value="1"/>
</dbReference>
<dbReference type="EMBL" id="JAOQJX010000003">
    <property type="protein sequence ID" value="MCU6746737.1"/>
    <property type="molecule type" value="Genomic_DNA"/>
</dbReference>
<evidence type="ECO:0000313" key="2">
    <source>
        <dbReference type="Proteomes" id="UP001652394"/>
    </source>
</evidence>
<name>A0ABT2T925_9FIRM</name>
<evidence type="ECO:0000313" key="1">
    <source>
        <dbReference type="EMBL" id="MCU6746737.1"/>
    </source>
</evidence>
<organism evidence="1 2">
    <name type="scientific">Faecalicatena acetigenes</name>
    <dbReference type="NCBI Taxonomy" id="2981790"/>
    <lineage>
        <taxon>Bacteria</taxon>
        <taxon>Bacillati</taxon>
        <taxon>Bacillota</taxon>
        <taxon>Clostridia</taxon>
        <taxon>Lachnospirales</taxon>
        <taxon>Lachnospiraceae</taxon>
        <taxon>Faecalicatena</taxon>
    </lineage>
</organism>
<proteinExistence type="predicted"/>
<gene>
    <name evidence="1" type="ORF">OCV51_03520</name>
</gene>
<protein>
    <submittedName>
        <fullName evidence="1">Uncharacterized protein</fullName>
    </submittedName>
</protein>
<accession>A0ABT2T925</accession>
<dbReference type="InterPro" id="IPR049886">
    <property type="entry name" value="CFI_box_CTERM_dom"/>
</dbReference>
<reference evidence="1 2" key="1">
    <citation type="journal article" date="2021" name="ISME Commun">
        <title>Automated analysis of genomic sequences facilitates high-throughput and comprehensive description of bacteria.</title>
        <authorList>
            <person name="Hitch T.C.A."/>
        </authorList>
    </citation>
    <scope>NUCLEOTIDE SEQUENCE [LARGE SCALE GENOMIC DNA]</scope>
    <source>
        <strain evidence="1 2">H2_18</strain>
    </source>
</reference>
<dbReference type="RefSeq" id="WP_059069420.1">
    <property type="nucleotide sequence ID" value="NZ_JAOQJX010000003.1"/>
</dbReference>